<gene>
    <name evidence="12" type="ORF">SAMN05216464_102385</name>
</gene>
<feature type="transmembrane region" description="Helical" evidence="10">
    <location>
        <begin position="261"/>
        <end position="283"/>
    </location>
</feature>
<feature type="transmembrane region" description="Helical" evidence="10">
    <location>
        <begin position="133"/>
        <end position="152"/>
    </location>
</feature>
<feature type="transmembrane region" description="Helical" evidence="10">
    <location>
        <begin position="83"/>
        <end position="100"/>
    </location>
</feature>
<feature type="transmembrane region" description="Helical" evidence="10">
    <location>
        <begin position="380"/>
        <end position="401"/>
    </location>
</feature>
<evidence type="ECO:0000256" key="4">
    <source>
        <dbReference type="ARBA" id="ARBA00022692"/>
    </source>
</evidence>
<feature type="transmembrane region" description="Helical" evidence="10">
    <location>
        <begin position="237"/>
        <end position="255"/>
    </location>
</feature>
<evidence type="ECO:0000256" key="3">
    <source>
        <dbReference type="ARBA" id="ARBA00022475"/>
    </source>
</evidence>
<feature type="transmembrane region" description="Helical" evidence="10">
    <location>
        <begin position="346"/>
        <end position="368"/>
    </location>
</feature>
<dbReference type="GO" id="GO:0051453">
    <property type="term" value="P:regulation of intracellular pH"/>
    <property type="evidence" value="ECO:0007669"/>
    <property type="project" value="TreeGrafter"/>
</dbReference>
<keyword evidence="9 10" id="KW-0739">Sodium transport</keyword>
<evidence type="ECO:0000256" key="6">
    <source>
        <dbReference type="ARBA" id="ARBA00023053"/>
    </source>
</evidence>
<evidence type="ECO:0000259" key="11">
    <source>
        <dbReference type="Pfam" id="PF00999"/>
    </source>
</evidence>
<feature type="domain" description="Cation/H+ exchanger transmembrane" evidence="11">
    <location>
        <begin position="90"/>
        <end position="489"/>
    </location>
</feature>
<dbReference type="GO" id="GO:0015385">
    <property type="term" value="F:sodium:proton antiporter activity"/>
    <property type="evidence" value="ECO:0007669"/>
    <property type="project" value="InterPro"/>
</dbReference>
<dbReference type="Proteomes" id="UP000199072">
    <property type="component" value="Unassembled WGS sequence"/>
</dbReference>
<keyword evidence="13" id="KW-1185">Reference proteome</keyword>
<comment type="function">
    <text evidence="10">Na(+)/H(+) antiporter that extrudes sodium in exchange for external protons.</text>
</comment>
<dbReference type="AlphaFoldDB" id="A0A1G6X303"/>
<dbReference type="InterPro" id="IPR004705">
    <property type="entry name" value="Cation/H_exchanger_CPA1_bac"/>
</dbReference>
<evidence type="ECO:0000313" key="12">
    <source>
        <dbReference type="EMBL" id="SDD72508.1"/>
    </source>
</evidence>
<evidence type="ECO:0000256" key="5">
    <source>
        <dbReference type="ARBA" id="ARBA00022989"/>
    </source>
</evidence>
<feature type="transmembrane region" description="Helical" evidence="10">
    <location>
        <begin position="164"/>
        <end position="185"/>
    </location>
</feature>
<feature type="transmembrane region" description="Helical" evidence="10">
    <location>
        <begin position="107"/>
        <end position="127"/>
    </location>
</feature>
<proteinExistence type="inferred from homology"/>
<keyword evidence="2 10" id="KW-0813">Transport</keyword>
<evidence type="ECO:0000313" key="13">
    <source>
        <dbReference type="Proteomes" id="UP000199072"/>
    </source>
</evidence>
<feature type="transmembrane region" description="Helical" evidence="10">
    <location>
        <begin position="314"/>
        <end position="334"/>
    </location>
</feature>
<evidence type="ECO:0000256" key="8">
    <source>
        <dbReference type="ARBA" id="ARBA00023136"/>
    </source>
</evidence>
<dbReference type="InterPro" id="IPR018422">
    <property type="entry name" value="Cation/H_exchanger_CPA1"/>
</dbReference>
<feature type="transmembrane region" description="Helical" evidence="10">
    <location>
        <begin position="430"/>
        <end position="452"/>
    </location>
</feature>
<dbReference type="EMBL" id="FNAI01000002">
    <property type="protein sequence ID" value="SDD72508.1"/>
    <property type="molecule type" value="Genomic_DNA"/>
</dbReference>
<comment type="similarity">
    <text evidence="10">Belongs to the monovalent cation:proton antiporter 1 (CPA1) transporter (TC 2.A.36) family.</text>
</comment>
<dbReference type="NCBIfam" id="TIGR00831">
    <property type="entry name" value="a_cpa1"/>
    <property type="match status" value="1"/>
</dbReference>
<keyword evidence="4 10" id="KW-0812">Transmembrane</keyword>
<evidence type="ECO:0000256" key="1">
    <source>
        <dbReference type="ARBA" id="ARBA00004651"/>
    </source>
</evidence>
<dbReference type="PANTHER" id="PTHR10110:SF86">
    <property type="entry name" value="SODIUM_HYDROGEN EXCHANGER 7"/>
    <property type="match status" value="1"/>
</dbReference>
<dbReference type="Gene3D" id="6.10.140.1330">
    <property type="match status" value="1"/>
</dbReference>
<evidence type="ECO:0000256" key="7">
    <source>
        <dbReference type="ARBA" id="ARBA00023065"/>
    </source>
</evidence>
<protein>
    <submittedName>
        <fullName evidence="12">Monovalent cation:H+ antiporter, CPA1 family</fullName>
    </submittedName>
</protein>
<dbReference type="GO" id="GO:0005886">
    <property type="term" value="C:plasma membrane"/>
    <property type="evidence" value="ECO:0007669"/>
    <property type="project" value="UniProtKB-SubCell"/>
</dbReference>
<keyword evidence="3 10" id="KW-1003">Cell membrane</keyword>
<keyword evidence="10" id="KW-0050">Antiport</keyword>
<feature type="transmembrane region" description="Helical" evidence="10">
    <location>
        <begin position="464"/>
        <end position="487"/>
    </location>
</feature>
<dbReference type="InterPro" id="IPR006153">
    <property type="entry name" value="Cation/H_exchanger_TM"/>
</dbReference>
<comment type="subcellular location">
    <subcellularLocation>
        <location evidence="1 10">Cell membrane</location>
        <topology evidence="1 10">Multi-pass membrane protein</topology>
    </subcellularLocation>
</comment>
<evidence type="ECO:0000256" key="9">
    <source>
        <dbReference type="ARBA" id="ARBA00023201"/>
    </source>
</evidence>
<name>A0A1G6X303_9SPHI</name>
<dbReference type="GO" id="GO:0098719">
    <property type="term" value="P:sodium ion import across plasma membrane"/>
    <property type="evidence" value="ECO:0007669"/>
    <property type="project" value="TreeGrafter"/>
</dbReference>
<sequence>MNYITNFRLSASQLYFKENILLFKQRALERQYHKDLIRQNNIQNKYFIFTAIHTVPTRNTGRPGTIGTNCTLHLNIAAFMENYAVVIFILAIMIGLSAIADKIKLPYPVLLIIAGIAVGFIPAVPNIALNPEIVFLIFLPPLLYDAAFNISYKTFQTNINTIGTLAISLVFVTASGIAVAAHYLIPGMTWPLSFVLGAILSATDAVAAMSITKGLGLSHSTNTILEGESLVNDASALVAYRFAVAAVTGTAFVFWKASLQFVILMAGGFVVGLVMGKILAFIIKRVHQNNMVTISFMLLMPFVTYLVAEDLHVSGVIAVVVLGLSIARFSNKVFPDALKKQSKSIWDILIFLLNGLIFILIGLQFPYVIKSISSSEVWPYVGYGFIITLLALVLRIARVFLQKFNLQQAFKKGRPRITEETLLDFKDSLIISWSGMRGIVSLAIAIGLPTTLANGQPFPQRNAIIFISVVVVLFTLIGQGLSLPWLVRKLKTD</sequence>
<keyword evidence="5 10" id="KW-1133">Transmembrane helix</keyword>
<keyword evidence="7 10" id="KW-0406">Ion transport</keyword>
<dbReference type="STRING" id="1391627.SAMN05216464_102385"/>
<accession>A0A1G6X303</accession>
<keyword evidence="6 10" id="KW-0915">Sodium</keyword>
<organism evidence="12 13">
    <name type="scientific">Mucilaginibacter pineti</name>
    <dbReference type="NCBI Taxonomy" id="1391627"/>
    <lineage>
        <taxon>Bacteria</taxon>
        <taxon>Pseudomonadati</taxon>
        <taxon>Bacteroidota</taxon>
        <taxon>Sphingobacteriia</taxon>
        <taxon>Sphingobacteriales</taxon>
        <taxon>Sphingobacteriaceae</taxon>
        <taxon>Mucilaginibacter</taxon>
    </lineage>
</organism>
<keyword evidence="8 10" id="KW-0472">Membrane</keyword>
<dbReference type="Pfam" id="PF00999">
    <property type="entry name" value="Na_H_Exchanger"/>
    <property type="match status" value="1"/>
</dbReference>
<reference evidence="12 13" key="1">
    <citation type="submission" date="2016-10" db="EMBL/GenBank/DDBJ databases">
        <authorList>
            <person name="de Groot N.N."/>
        </authorList>
    </citation>
    <scope>NUCLEOTIDE SEQUENCE [LARGE SCALE GENOMIC DNA]</scope>
    <source>
        <strain evidence="12 13">47C3B</strain>
    </source>
</reference>
<dbReference type="PANTHER" id="PTHR10110">
    <property type="entry name" value="SODIUM/HYDROGEN EXCHANGER"/>
    <property type="match status" value="1"/>
</dbReference>
<evidence type="ECO:0000256" key="2">
    <source>
        <dbReference type="ARBA" id="ARBA00022448"/>
    </source>
</evidence>
<evidence type="ECO:0000256" key="10">
    <source>
        <dbReference type="RuleBase" id="RU366002"/>
    </source>
</evidence>
<dbReference type="GO" id="GO:0015386">
    <property type="term" value="F:potassium:proton antiporter activity"/>
    <property type="evidence" value="ECO:0007669"/>
    <property type="project" value="TreeGrafter"/>
</dbReference>
<dbReference type="RefSeq" id="WP_240315158.1">
    <property type="nucleotide sequence ID" value="NZ_FNAI01000002.1"/>
</dbReference>